<evidence type="ECO:0000256" key="1">
    <source>
        <dbReference type="SAM" id="Phobius"/>
    </source>
</evidence>
<name>A0ABV5PFB5_STRCM</name>
<evidence type="ECO:0008006" key="4">
    <source>
        <dbReference type="Google" id="ProtNLM"/>
    </source>
</evidence>
<feature type="transmembrane region" description="Helical" evidence="1">
    <location>
        <begin position="58"/>
        <end position="76"/>
    </location>
</feature>
<feature type="transmembrane region" description="Helical" evidence="1">
    <location>
        <begin position="6"/>
        <end position="23"/>
    </location>
</feature>
<keyword evidence="1" id="KW-1133">Transmembrane helix</keyword>
<reference evidence="2 3" key="1">
    <citation type="submission" date="2024-09" db="EMBL/GenBank/DDBJ databases">
        <authorList>
            <person name="Sun Q."/>
            <person name="Mori K."/>
        </authorList>
    </citation>
    <scope>NUCLEOTIDE SEQUENCE [LARGE SCALE GENOMIC DNA]</scope>
    <source>
        <strain evidence="2 3">JCM 4362</strain>
    </source>
</reference>
<comment type="caution">
    <text evidence="2">The sequence shown here is derived from an EMBL/GenBank/DDBJ whole genome shotgun (WGS) entry which is preliminary data.</text>
</comment>
<dbReference type="Proteomes" id="UP001589718">
    <property type="component" value="Unassembled WGS sequence"/>
</dbReference>
<dbReference type="RefSeq" id="WP_345228560.1">
    <property type="nucleotide sequence ID" value="NZ_BAAAXE010000015.1"/>
</dbReference>
<evidence type="ECO:0000313" key="3">
    <source>
        <dbReference type="Proteomes" id="UP001589718"/>
    </source>
</evidence>
<proteinExistence type="predicted"/>
<feature type="transmembrane region" description="Helical" evidence="1">
    <location>
        <begin position="32"/>
        <end position="52"/>
    </location>
</feature>
<dbReference type="EMBL" id="JBHMCR010000009">
    <property type="protein sequence ID" value="MFB9521799.1"/>
    <property type="molecule type" value="Genomic_DNA"/>
</dbReference>
<gene>
    <name evidence="2" type="ORF">ACFFTU_17795</name>
</gene>
<accession>A0ABV5PFB5</accession>
<protein>
    <recommendedName>
        <fullName evidence="4">Integral membrane protein</fullName>
    </recommendedName>
</protein>
<evidence type="ECO:0000313" key="2">
    <source>
        <dbReference type="EMBL" id="MFB9521799.1"/>
    </source>
</evidence>
<sequence length="89" mass="9034">MILEALGSVVLGLALAWAALARLPERLPSRPLVLTAGLFGSLFGAWVAHTSVGPGHPFATLVGAAAVGAVALSLLLRPSGRIRRRSAAA</sequence>
<keyword evidence="1" id="KW-0812">Transmembrane</keyword>
<keyword evidence="3" id="KW-1185">Reference proteome</keyword>
<organism evidence="2 3">
    <name type="scientific">Streptomyces cremeus</name>
    <dbReference type="NCBI Taxonomy" id="66881"/>
    <lineage>
        <taxon>Bacteria</taxon>
        <taxon>Bacillati</taxon>
        <taxon>Actinomycetota</taxon>
        <taxon>Actinomycetes</taxon>
        <taxon>Kitasatosporales</taxon>
        <taxon>Streptomycetaceae</taxon>
        <taxon>Streptomyces</taxon>
    </lineage>
</organism>
<keyword evidence="1" id="KW-0472">Membrane</keyword>